<proteinExistence type="predicted"/>
<dbReference type="EMBL" id="PJAI02000003">
    <property type="protein sequence ID" value="TYK66620.1"/>
    <property type="molecule type" value="Genomic_DNA"/>
</dbReference>
<protein>
    <submittedName>
        <fullName evidence="3">YHYH protein</fullName>
    </submittedName>
</protein>
<evidence type="ECO:0000313" key="3">
    <source>
        <dbReference type="EMBL" id="TYK66620.1"/>
    </source>
</evidence>
<dbReference type="Pfam" id="PF14240">
    <property type="entry name" value="YHYH"/>
    <property type="match status" value="1"/>
</dbReference>
<feature type="domain" description="YHYH" evidence="2">
    <location>
        <begin position="183"/>
        <end position="291"/>
    </location>
</feature>
<organism evidence="3 4">
    <name type="scientific">Colwellia echini</name>
    <dbReference type="NCBI Taxonomy" id="1982103"/>
    <lineage>
        <taxon>Bacteria</taxon>
        <taxon>Pseudomonadati</taxon>
        <taxon>Pseudomonadota</taxon>
        <taxon>Gammaproteobacteria</taxon>
        <taxon>Alteromonadales</taxon>
        <taxon>Colwelliaceae</taxon>
        <taxon>Colwellia</taxon>
    </lineage>
</organism>
<accession>A0ABY3MZG1</accession>
<dbReference type="InterPro" id="IPR025924">
    <property type="entry name" value="YHYH_dom"/>
</dbReference>
<evidence type="ECO:0000313" key="4">
    <source>
        <dbReference type="Proteomes" id="UP000815846"/>
    </source>
</evidence>
<sequence>MNDLWLATNHIFTILLLCFIVTSCGGESSDTEDMSNSTTTTEVTTETETNVTTNTDYSDVWVINTTGSTSTHILDSSTNLGVLENIQAVTEVSFDGKTYTVVTSEGIPKYDVTVTQDVLDALNSRPKVGSDFISGAPTVELGDVIKFGQDIGYSSNKNCTTDYGYGYWPPGPDCPTDDNRTSYFPVTPTATTEVCENGLGKVGLWVNGSSIYNWGDGQSYNSEGSWQTLAPVAEFYDVDVCGGHAANGDYHFHFYSSCLAELVGDKGDEHSPIYGFAADGYPVYGPWQAKGELAVSTWVTRDYSDNMVGCSDGKRSCALVDQYDITQGTETVTNGPDFDETVSTLSGNSLVTTNGYYYEDYYWDSTLTAQGGVYLDQYNGHTDTKRGYHYHITLSKKSDDSLVAAFPYIIGTRFAGELEDNALASCSSGNTSGLGGGRTPR</sequence>
<dbReference type="RefSeq" id="WP_101344702.1">
    <property type="nucleotide sequence ID" value="NZ_PJAI02000003.1"/>
</dbReference>
<feature type="region of interest" description="Disordered" evidence="1">
    <location>
        <begin position="26"/>
        <end position="49"/>
    </location>
</feature>
<name>A0ABY3MZG1_9GAMM</name>
<comment type="caution">
    <text evidence="3">The sequence shown here is derived from an EMBL/GenBank/DDBJ whole genome shotgun (WGS) entry which is preliminary data.</text>
</comment>
<reference evidence="3 4" key="1">
    <citation type="submission" date="2019-08" db="EMBL/GenBank/DDBJ databases">
        <title>Microbe sample from Colwellia echini.</title>
        <authorList>
            <person name="Christiansen L."/>
            <person name="Pathiraja D."/>
            <person name="Schultz-Johansen M."/>
            <person name="Choi I.-G."/>
            <person name="Stougaard P."/>
        </authorList>
    </citation>
    <scope>NUCLEOTIDE SEQUENCE [LARGE SCALE GENOMIC DNA]</scope>
    <source>
        <strain evidence="3 4">A3</strain>
    </source>
</reference>
<keyword evidence="4" id="KW-1185">Reference proteome</keyword>
<dbReference type="Proteomes" id="UP000815846">
    <property type="component" value="Unassembled WGS sequence"/>
</dbReference>
<gene>
    <name evidence="3" type="ORF">CWS31_004610</name>
</gene>
<evidence type="ECO:0000256" key="1">
    <source>
        <dbReference type="SAM" id="MobiDB-lite"/>
    </source>
</evidence>
<evidence type="ECO:0000259" key="2">
    <source>
        <dbReference type="Pfam" id="PF14240"/>
    </source>
</evidence>
<feature type="compositionally biased region" description="Low complexity" evidence="1">
    <location>
        <begin position="38"/>
        <end position="49"/>
    </location>
</feature>